<reference evidence="3 4" key="1">
    <citation type="journal article" date="2007" name="Nature">
        <title>Evolution of genes and genomes on the Drosophila phylogeny.</title>
        <authorList>
            <consortium name="Drosophila 12 Genomes Consortium"/>
            <person name="Clark A.G."/>
            <person name="Eisen M.B."/>
            <person name="Smith D.R."/>
            <person name="Bergman C.M."/>
            <person name="Oliver B."/>
            <person name="Markow T.A."/>
            <person name="Kaufman T.C."/>
            <person name="Kellis M."/>
            <person name="Gelbart W."/>
            <person name="Iyer V.N."/>
            <person name="Pollard D.A."/>
            <person name="Sackton T.B."/>
            <person name="Larracuente A.M."/>
            <person name="Singh N.D."/>
            <person name="Abad J.P."/>
            <person name="Abt D.N."/>
            <person name="Adryan B."/>
            <person name="Aguade M."/>
            <person name="Akashi H."/>
            <person name="Anderson W.W."/>
            <person name="Aquadro C.F."/>
            <person name="Ardell D.H."/>
            <person name="Arguello R."/>
            <person name="Artieri C.G."/>
            <person name="Barbash D.A."/>
            <person name="Barker D."/>
            <person name="Barsanti P."/>
            <person name="Batterham P."/>
            <person name="Batzoglou S."/>
            <person name="Begun D."/>
            <person name="Bhutkar A."/>
            <person name="Blanco E."/>
            <person name="Bosak S.A."/>
            <person name="Bradley R.K."/>
            <person name="Brand A.D."/>
            <person name="Brent M.R."/>
            <person name="Brooks A.N."/>
            <person name="Brown R.H."/>
            <person name="Butlin R.K."/>
            <person name="Caggese C."/>
            <person name="Calvi B.R."/>
            <person name="Bernardo de Carvalho A."/>
            <person name="Caspi A."/>
            <person name="Castrezana S."/>
            <person name="Celniker S.E."/>
            <person name="Chang J.L."/>
            <person name="Chapple C."/>
            <person name="Chatterji S."/>
            <person name="Chinwalla A."/>
            <person name="Civetta A."/>
            <person name="Clifton S.W."/>
            <person name="Comeron J.M."/>
            <person name="Costello J.C."/>
            <person name="Coyne J.A."/>
            <person name="Daub J."/>
            <person name="David R.G."/>
            <person name="Delcher A.L."/>
            <person name="Delehaunty K."/>
            <person name="Do C.B."/>
            <person name="Ebling H."/>
            <person name="Edwards K."/>
            <person name="Eickbush T."/>
            <person name="Evans J.D."/>
            <person name="Filipski A."/>
            <person name="Findeiss S."/>
            <person name="Freyhult E."/>
            <person name="Fulton L."/>
            <person name="Fulton R."/>
            <person name="Garcia A.C."/>
            <person name="Gardiner A."/>
            <person name="Garfield D.A."/>
            <person name="Garvin B.E."/>
            <person name="Gibson G."/>
            <person name="Gilbert D."/>
            <person name="Gnerre S."/>
            <person name="Godfrey J."/>
            <person name="Good R."/>
            <person name="Gotea V."/>
            <person name="Gravely B."/>
            <person name="Greenberg A.J."/>
            <person name="Griffiths-Jones S."/>
            <person name="Gross S."/>
            <person name="Guigo R."/>
            <person name="Gustafson E.A."/>
            <person name="Haerty W."/>
            <person name="Hahn M.W."/>
            <person name="Halligan D.L."/>
            <person name="Halpern A.L."/>
            <person name="Halter G.M."/>
            <person name="Han M.V."/>
            <person name="Heger A."/>
            <person name="Hillier L."/>
            <person name="Hinrichs A.S."/>
            <person name="Holmes I."/>
            <person name="Hoskins R.A."/>
            <person name="Hubisz M.J."/>
            <person name="Hultmark D."/>
            <person name="Huntley M.A."/>
            <person name="Jaffe D.B."/>
            <person name="Jagadeeshan S."/>
            <person name="Jeck W.R."/>
            <person name="Johnson J."/>
            <person name="Jones C.D."/>
            <person name="Jordan W.C."/>
            <person name="Karpen G.H."/>
            <person name="Kataoka E."/>
            <person name="Keightley P.D."/>
            <person name="Kheradpour P."/>
            <person name="Kirkness E.F."/>
            <person name="Koerich L.B."/>
            <person name="Kristiansen K."/>
            <person name="Kudrna D."/>
            <person name="Kulathinal R.J."/>
            <person name="Kumar S."/>
            <person name="Kwok R."/>
            <person name="Lander E."/>
            <person name="Langley C.H."/>
            <person name="Lapoint R."/>
            <person name="Lazzaro B.P."/>
            <person name="Lee S.J."/>
            <person name="Levesque L."/>
            <person name="Li R."/>
            <person name="Lin C.F."/>
            <person name="Lin M.F."/>
            <person name="Lindblad-Toh K."/>
            <person name="Llopart A."/>
            <person name="Long M."/>
            <person name="Low L."/>
            <person name="Lozovsky E."/>
            <person name="Lu J."/>
            <person name="Luo M."/>
            <person name="Machado C.A."/>
            <person name="Makalowski W."/>
            <person name="Marzo M."/>
            <person name="Matsuda M."/>
            <person name="Matzkin L."/>
            <person name="McAllister B."/>
            <person name="McBride C.S."/>
            <person name="McKernan B."/>
            <person name="McKernan K."/>
            <person name="Mendez-Lago M."/>
            <person name="Minx P."/>
            <person name="Mollenhauer M.U."/>
            <person name="Montooth K."/>
            <person name="Mount S.M."/>
            <person name="Mu X."/>
            <person name="Myers E."/>
            <person name="Negre B."/>
            <person name="Newfeld S."/>
            <person name="Nielsen R."/>
            <person name="Noor M.A."/>
            <person name="O'Grady P."/>
            <person name="Pachter L."/>
            <person name="Papaceit M."/>
            <person name="Parisi M.J."/>
            <person name="Parisi M."/>
            <person name="Parts L."/>
            <person name="Pedersen J.S."/>
            <person name="Pesole G."/>
            <person name="Phillippy A.M."/>
            <person name="Ponting C.P."/>
            <person name="Pop M."/>
            <person name="Porcelli D."/>
            <person name="Powell J.R."/>
            <person name="Prohaska S."/>
            <person name="Pruitt K."/>
            <person name="Puig M."/>
            <person name="Quesneville H."/>
            <person name="Ram K.R."/>
            <person name="Rand D."/>
            <person name="Rasmussen M.D."/>
            <person name="Reed L.K."/>
            <person name="Reenan R."/>
            <person name="Reily A."/>
            <person name="Remington K.A."/>
            <person name="Rieger T.T."/>
            <person name="Ritchie M.G."/>
            <person name="Robin C."/>
            <person name="Rogers Y.H."/>
            <person name="Rohde C."/>
            <person name="Rozas J."/>
            <person name="Rubenfield M.J."/>
            <person name="Ruiz A."/>
            <person name="Russo S."/>
            <person name="Salzberg S.L."/>
            <person name="Sanchez-Gracia A."/>
            <person name="Saranga D.J."/>
            <person name="Sato H."/>
            <person name="Schaeffer S.W."/>
            <person name="Schatz M.C."/>
            <person name="Schlenke T."/>
            <person name="Schwartz R."/>
            <person name="Segarra C."/>
            <person name="Singh R.S."/>
            <person name="Sirot L."/>
            <person name="Sirota M."/>
            <person name="Sisneros N.B."/>
            <person name="Smith C.D."/>
            <person name="Smith T.F."/>
            <person name="Spieth J."/>
            <person name="Stage D.E."/>
            <person name="Stark A."/>
            <person name="Stephan W."/>
            <person name="Strausberg R.L."/>
            <person name="Strempel S."/>
            <person name="Sturgill D."/>
            <person name="Sutton G."/>
            <person name="Sutton G.G."/>
            <person name="Tao W."/>
            <person name="Teichmann S."/>
            <person name="Tobari Y.N."/>
            <person name="Tomimura Y."/>
            <person name="Tsolas J.M."/>
            <person name="Valente V.L."/>
            <person name="Venter E."/>
            <person name="Venter J.C."/>
            <person name="Vicario S."/>
            <person name="Vieira F.G."/>
            <person name="Vilella A.J."/>
            <person name="Villasante A."/>
            <person name="Walenz B."/>
            <person name="Wang J."/>
            <person name="Wasserman M."/>
            <person name="Watts T."/>
            <person name="Wilson D."/>
            <person name="Wilson R.K."/>
            <person name="Wing R.A."/>
            <person name="Wolfner M.F."/>
            <person name="Wong A."/>
            <person name="Wong G.K."/>
            <person name="Wu C.I."/>
            <person name="Wu G."/>
            <person name="Yamamoto D."/>
            <person name="Yang H.P."/>
            <person name="Yang S.P."/>
            <person name="Yorke J.A."/>
            <person name="Yoshida K."/>
            <person name="Zdobnov E."/>
            <person name="Zhang P."/>
            <person name="Zhang Y."/>
            <person name="Zimin A.V."/>
            <person name="Baldwin J."/>
            <person name="Abdouelleil A."/>
            <person name="Abdulkadir J."/>
            <person name="Abebe A."/>
            <person name="Abera B."/>
            <person name="Abreu J."/>
            <person name="Acer S.C."/>
            <person name="Aftuck L."/>
            <person name="Alexander A."/>
            <person name="An P."/>
            <person name="Anderson E."/>
            <person name="Anderson S."/>
            <person name="Arachi H."/>
            <person name="Azer M."/>
            <person name="Bachantsang P."/>
            <person name="Barry A."/>
            <person name="Bayul T."/>
            <person name="Berlin A."/>
            <person name="Bessette D."/>
            <person name="Bloom T."/>
            <person name="Blye J."/>
            <person name="Boguslavskiy L."/>
            <person name="Bonnet C."/>
            <person name="Boukhgalter B."/>
            <person name="Bourzgui I."/>
            <person name="Brown A."/>
            <person name="Cahill P."/>
            <person name="Channer S."/>
            <person name="Cheshatsang Y."/>
            <person name="Chuda L."/>
            <person name="Citroen M."/>
            <person name="Collymore A."/>
            <person name="Cooke P."/>
            <person name="Costello M."/>
            <person name="D'Aco K."/>
            <person name="Daza R."/>
            <person name="De Haan G."/>
            <person name="DeGray S."/>
            <person name="DeMaso C."/>
            <person name="Dhargay N."/>
            <person name="Dooley K."/>
            <person name="Dooley E."/>
            <person name="Doricent M."/>
            <person name="Dorje P."/>
            <person name="Dorjee K."/>
            <person name="Dupes A."/>
            <person name="Elong R."/>
            <person name="Falk J."/>
            <person name="Farina A."/>
            <person name="Faro S."/>
            <person name="Ferguson D."/>
            <person name="Fisher S."/>
            <person name="Foley C.D."/>
            <person name="Franke A."/>
            <person name="Friedrich D."/>
            <person name="Gadbois L."/>
            <person name="Gearin G."/>
            <person name="Gearin C.R."/>
            <person name="Giannoukos G."/>
            <person name="Goode T."/>
            <person name="Graham J."/>
            <person name="Grandbois E."/>
            <person name="Grewal S."/>
            <person name="Gyaltsen K."/>
            <person name="Hafez N."/>
            <person name="Hagos B."/>
            <person name="Hall J."/>
            <person name="Henson C."/>
            <person name="Hollinger A."/>
            <person name="Honan T."/>
            <person name="Huard M.D."/>
            <person name="Hughes L."/>
            <person name="Hurhula B."/>
            <person name="Husby M.E."/>
            <person name="Kamat A."/>
            <person name="Kanga B."/>
            <person name="Kashin S."/>
            <person name="Khazanovich D."/>
            <person name="Kisner P."/>
            <person name="Lance K."/>
            <person name="Lara M."/>
            <person name="Lee W."/>
            <person name="Lennon N."/>
            <person name="Letendre F."/>
            <person name="LeVine R."/>
            <person name="Lipovsky A."/>
            <person name="Liu X."/>
            <person name="Liu J."/>
            <person name="Liu S."/>
            <person name="Lokyitsang T."/>
            <person name="Lokyitsang Y."/>
            <person name="Lubonja R."/>
            <person name="Lui A."/>
            <person name="MacDonald P."/>
            <person name="Magnisalis V."/>
            <person name="Maru K."/>
            <person name="Matthews C."/>
            <person name="McCusker W."/>
            <person name="McDonough S."/>
            <person name="Mehta T."/>
            <person name="Meldrim J."/>
            <person name="Meneus L."/>
            <person name="Mihai O."/>
            <person name="Mihalev A."/>
            <person name="Mihova T."/>
            <person name="Mittelman R."/>
            <person name="Mlenga V."/>
            <person name="Montmayeur A."/>
            <person name="Mulrain L."/>
            <person name="Navidi A."/>
            <person name="Naylor J."/>
            <person name="Negash T."/>
            <person name="Nguyen T."/>
            <person name="Nguyen N."/>
            <person name="Nicol R."/>
            <person name="Norbu C."/>
            <person name="Norbu N."/>
            <person name="Novod N."/>
            <person name="O'Neill B."/>
            <person name="Osman S."/>
            <person name="Markiewicz E."/>
            <person name="Oyono O.L."/>
            <person name="Patti C."/>
            <person name="Phunkhang P."/>
            <person name="Pierre F."/>
            <person name="Priest M."/>
            <person name="Raghuraman S."/>
            <person name="Rege F."/>
            <person name="Reyes R."/>
            <person name="Rise C."/>
            <person name="Rogov P."/>
            <person name="Ross K."/>
            <person name="Ryan E."/>
            <person name="Settipalli S."/>
            <person name="Shea T."/>
            <person name="Sherpa N."/>
            <person name="Shi L."/>
            <person name="Shih D."/>
            <person name="Sparrow T."/>
            <person name="Spaulding J."/>
            <person name="Stalker J."/>
            <person name="Stange-Thomann N."/>
            <person name="Stavropoulos S."/>
            <person name="Stone C."/>
            <person name="Strader C."/>
            <person name="Tesfaye S."/>
            <person name="Thomson T."/>
            <person name="Thoulutsang Y."/>
            <person name="Thoulutsang D."/>
            <person name="Topham K."/>
            <person name="Topping I."/>
            <person name="Tsamla T."/>
            <person name="Vassiliev H."/>
            <person name="Vo A."/>
            <person name="Wangchuk T."/>
            <person name="Wangdi T."/>
            <person name="Weiand M."/>
            <person name="Wilkinson J."/>
            <person name="Wilson A."/>
            <person name="Yadav S."/>
            <person name="Young G."/>
            <person name="Yu Q."/>
            <person name="Zembek L."/>
            <person name="Zhong D."/>
            <person name="Zimmer A."/>
            <person name="Zwirko Z."/>
            <person name="Jaffe D.B."/>
            <person name="Alvarez P."/>
            <person name="Brockman W."/>
            <person name="Butler J."/>
            <person name="Chin C."/>
            <person name="Gnerre S."/>
            <person name="Grabherr M."/>
            <person name="Kleber M."/>
            <person name="Mauceli E."/>
            <person name="MacCallum I."/>
        </authorList>
    </citation>
    <scope>NUCLEOTIDE SEQUENCE [LARGE SCALE GENOMIC DNA]</scope>
    <source>
        <strain evidence="4">Rob3c / Tucson 14021-0248.25</strain>
    </source>
</reference>
<evidence type="ECO:0000313" key="4">
    <source>
        <dbReference type="Proteomes" id="UP000001292"/>
    </source>
</evidence>
<sequence>MSDAAAMASSDEEGVPAGSTSGRQRVQRDYSDARLERVAAYTTTTMRLKPDKWTKMMACDDLRRIVVEWQHGHSRVLVMTLSPGGDLCPWLRSIRHCAYFVRCNTSDGPLTASNFAESVLYGDFPVHSKIETMSLLFDDVLQPLLEQAQSQWPAIVRKDMQARIKEVRNTLTEIKGKTNNRTILSLLVSPTIVEEVFAHVSQGHLRPALDPKFRNLLEEMFINWTTQMHDIVLEHSECQPLGSANQSPGHQPKYITLVSLPAQEIGFWTNRKLNLQNIYEQLRESTHKTLAQILERIESVYYEPYATAFRKLVAAWLEAQDVSLWLQPLLRQTAAFNSVQFSNGHDLVAPLVHIVHLVWSNARYYRSTQRMSVQLRCICDMLVHRAAEGLELQLLY</sequence>
<dbReference type="OMA" id="FLDHIWS"/>
<dbReference type="InterPro" id="IPR013594">
    <property type="entry name" value="Dynein_heavy_tail"/>
</dbReference>
<name>B4IC82_DROSE</name>
<protein>
    <submittedName>
        <fullName evidence="3">GM10108</fullName>
    </submittedName>
</protein>
<proteinExistence type="predicted"/>
<evidence type="ECO:0000259" key="2">
    <source>
        <dbReference type="Pfam" id="PF08385"/>
    </source>
</evidence>
<feature type="region of interest" description="Disordered" evidence="1">
    <location>
        <begin position="1"/>
        <end position="30"/>
    </location>
</feature>
<dbReference type="EMBL" id="CH480828">
    <property type="protein sequence ID" value="EDW45240.1"/>
    <property type="molecule type" value="Genomic_DNA"/>
</dbReference>
<accession>B4IC82</accession>
<keyword evidence="4" id="KW-1185">Reference proteome</keyword>
<dbReference type="Proteomes" id="UP000001292">
    <property type="component" value="Unassembled WGS sequence"/>
</dbReference>
<dbReference type="Pfam" id="PF08385">
    <property type="entry name" value="DHC_N1"/>
    <property type="match status" value="1"/>
</dbReference>
<evidence type="ECO:0000313" key="3">
    <source>
        <dbReference type="EMBL" id="EDW45240.1"/>
    </source>
</evidence>
<dbReference type="GO" id="GO:0005858">
    <property type="term" value="C:axonemal dynein complex"/>
    <property type="evidence" value="ECO:0007669"/>
    <property type="project" value="TreeGrafter"/>
</dbReference>
<evidence type="ECO:0000256" key="1">
    <source>
        <dbReference type="SAM" id="MobiDB-lite"/>
    </source>
</evidence>
<dbReference type="PhylomeDB" id="B4IC82"/>
<dbReference type="PANTHER" id="PTHR46532">
    <property type="entry name" value="MALE FERTILITY FACTOR KL5"/>
    <property type="match status" value="1"/>
</dbReference>
<dbReference type="AlphaFoldDB" id="B4IC82"/>
<dbReference type="STRING" id="7238.B4IC82"/>
<feature type="domain" description="Dynein heavy chain tail" evidence="2">
    <location>
        <begin position="216"/>
        <end position="391"/>
    </location>
</feature>
<dbReference type="InterPro" id="IPR026983">
    <property type="entry name" value="DHC"/>
</dbReference>
<organism evidence="4">
    <name type="scientific">Drosophila sechellia</name>
    <name type="common">Fruit fly</name>
    <dbReference type="NCBI Taxonomy" id="7238"/>
    <lineage>
        <taxon>Eukaryota</taxon>
        <taxon>Metazoa</taxon>
        <taxon>Ecdysozoa</taxon>
        <taxon>Arthropoda</taxon>
        <taxon>Hexapoda</taxon>
        <taxon>Insecta</taxon>
        <taxon>Pterygota</taxon>
        <taxon>Neoptera</taxon>
        <taxon>Endopterygota</taxon>
        <taxon>Diptera</taxon>
        <taxon>Brachycera</taxon>
        <taxon>Muscomorpha</taxon>
        <taxon>Ephydroidea</taxon>
        <taxon>Drosophilidae</taxon>
        <taxon>Drosophila</taxon>
        <taxon>Sophophora</taxon>
    </lineage>
</organism>
<gene>
    <name evidence="3" type="primary">Dsec\GM10108</name>
    <name evidence="3" type="ORF">Dsec_GM10108</name>
</gene>
<dbReference type="PANTHER" id="PTHR46532:SF11">
    <property type="entry name" value="DYNEIN AXONEMAL HEAVY CHAIN 12"/>
    <property type="match status" value="1"/>
</dbReference>
<dbReference type="GO" id="GO:0051959">
    <property type="term" value="F:dynein light intermediate chain binding"/>
    <property type="evidence" value="ECO:0007669"/>
    <property type="project" value="InterPro"/>
</dbReference>
<dbReference type="HOGENOM" id="CLU_032174_0_0_1"/>
<dbReference type="GO" id="GO:0045505">
    <property type="term" value="F:dynein intermediate chain binding"/>
    <property type="evidence" value="ECO:0007669"/>
    <property type="project" value="InterPro"/>
</dbReference>
<dbReference type="GO" id="GO:0007018">
    <property type="term" value="P:microtubule-based movement"/>
    <property type="evidence" value="ECO:0007669"/>
    <property type="project" value="InterPro"/>
</dbReference>